<dbReference type="Pfam" id="PF07727">
    <property type="entry name" value="RVT_2"/>
    <property type="match status" value="1"/>
</dbReference>
<comment type="caution">
    <text evidence="3">The sequence shown here is derived from an EMBL/GenBank/DDBJ whole genome shotgun (WGS) entry which is preliminary data.</text>
</comment>
<feature type="region of interest" description="Disordered" evidence="1">
    <location>
        <begin position="46"/>
        <end position="100"/>
    </location>
</feature>
<dbReference type="InterPro" id="IPR013103">
    <property type="entry name" value="RVT_2"/>
</dbReference>
<accession>A0A699IU07</accession>
<feature type="compositionally biased region" description="Polar residues" evidence="1">
    <location>
        <begin position="88"/>
        <end position="100"/>
    </location>
</feature>
<protein>
    <submittedName>
        <fullName evidence="3">Putative ribonuclease H-like domain-containing protein</fullName>
    </submittedName>
</protein>
<dbReference type="AlphaFoldDB" id="A0A699IU07"/>
<dbReference type="SUPFAM" id="SSF56672">
    <property type="entry name" value="DNA/RNA polymerases"/>
    <property type="match status" value="1"/>
</dbReference>
<evidence type="ECO:0000313" key="3">
    <source>
        <dbReference type="EMBL" id="GEZ85734.1"/>
    </source>
</evidence>
<name>A0A699IU07_TANCI</name>
<evidence type="ECO:0000256" key="1">
    <source>
        <dbReference type="SAM" id="MobiDB-lite"/>
    </source>
</evidence>
<dbReference type="InterPro" id="IPR043502">
    <property type="entry name" value="DNA/RNA_pol_sf"/>
</dbReference>
<evidence type="ECO:0000259" key="2">
    <source>
        <dbReference type="Pfam" id="PF07727"/>
    </source>
</evidence>
<sequence>MSYVTDYEEIDGGYVAFGGSGPNWRFDIDALTKTMNYQPVVACTQSNGNAEPKSSHDTGFKPSNNVEKKVNEVPIQDTKCKDQEKDSVNNTNRVSAVSSPVNTARNEVNAVGRKSSIELPEDLNMAELEDISIFENSNEDVFSAEANLNNLESTFQIEAIRLFLAYASFIDFVVYQMDMKSAFLYEKIKEEVYVCQPPGFEDPNFPDKVYKVEKALYGLLQDPRAWYETLSTYLLDNGFHKGKIDKTLFIKRHKDDILLVQVYVDDIIFGSTKKELCNAFEKLMHEMFQMSYIRELTFFLGLQVEKKQDGIFISHDKYVAEILKKFGFSNVKIASTPMKTQKPQLKYEDEEEVDCKKQTVVANSTTEAEYVAASSCRG</sequence>
<reference evidence="3" key="1">
    <citation type="journal article" date="2019" name="Sci. Rep.">
        <title>Draft genome of Tanacetum cinerariifolium, the natural source of mosquito coil.</title>
        <authorList>
            <person name="Yamashiro T."/>
            <person name="Shiraishi A."/>
            <person name="Satake H."/>
            <person name="Nakayama K."/>
        </authorList>
    </citation>
    <scope>NUCLEOTIDE SEQUENCE</scope>
</reference>
<proteinExistence type="predicted"/>
<organism evidence="3">
    <name type="scientific">Tanacetum cinerariifolium</name>
    <name type="common">Dalmatian daisy</name>
    <name type="synonym">Chrysanthemum cinerariifolium</name>
    <dbReference type="NCBI Taxonomy" id="118510"/>
    <lineage>
        <taxon>Eukaryota</taxon>
        <taxon>Viridiplantae</taxon>
        <taxon>Streptophyta</taxon>
        <taxon>Embryophyta</taxon>
        <taxon>Tracheophyta</taxon>
        <taxon>Spermatophyta</taxon>
        <taxon>Magnoliopsida</taxon>
        <taxon>eudicotyledons</taxon>
        <taxon>Gunneridae</taxon>
        <taxon>Pentapetalae</taxon>
        <taxon>asterids</taxon>
        <taxon>campanulids</taxon>
        <taxon>Asterales</taxon>
        <taxon>Asteraceae</taxon>
        <taxon>Asteroideae</taxon>
        <taxon>Anthemideae</taxon>
        <taxon>Anthemidinae</taxon>
        <taxon>Tanacetum</taxon>
    </lineage>
</organism>
<feature type="compositionally biased region" description="Basic and acidic residues" evidence="1">
    <location>
        <begin position="78"/>
        <end position="87"/>
    </location>
</feature>
<dbReference type="EMBL" id="BKCJ010333150">
    <property type="protein sequence ID" value="GEZ85734.1"/>
    <property type="molecule type" value="Genomic_DNA"/>
</dbReference>
<feature type="domain" description="Reverse transcriptase Ty1/copia-type" evidence="2">
    <location>
        <begin position="155"/>
        <end position="339"/>
    </location>
</feature>
<gene>
    <name evidence="3" type="ORF">Tci_557707</name>
</gene>